<evidence type="ECO:0000256" key="4">
    <source>
        <dbReference type="ARBA" id="ARBA00037931"/>
    </source>
</evidence>
<dbReference type="PROSITE" id="PS50082">
    <property type="entry name" value="WD_REPEATS_2"/>
    <property type="match status" value="2"/>
</dbReference>
<protein>
    <recommendedName>
        <fullName evidence="6">ASTRA-associated protein 1</fullName>
    </recommendedName>
</protein>
<evidence type="ECO:0000313" key="9">
    <source>
        <dbReference type="Proteomes" id="UP000838763"/>
    </source>
</evidence>
<keyword evidence="9" id="KW-1185">Reference proteome</keyword>
<proteinExistence type="inferred from homology"/>
<dbReference type="Proteomes" id="UP000838763">
    <property type="component" value="Unassembled WGS sequence"/>
</dbReference>
<comment type="similarity">
    <text evidence="4">Belongs to the WD repeat ASA1 family.</text>
</comment>
<comment type="subunit">
    <text evidence="5">Component of the ASTRA chromatin remodeling machinery complex.</text>
</comment>
<dbReference type="InterPro" id="IPR036322">
    <property type="entry name" value="WD40_repeat_dom_sf"/>
</dbReference>
<dbReference type="SMART" id="SM00320">
    <property type="entry name" value="WD40"/>
    <property type="match status" value="5"/>
</dbReference>
<dbReference type="AlphaFoldDB" id="A0A9P1GZC5"/>
<evidence type="ECO:0000256" key="3">
    <source>
        <dbReference type="ARBA" id="ARBA00037338"/>
    </source>
</evidence>
<evidence type="ECO:0000256" key="6">
    <source>
        <dbReference type="ARBA" id="ARBA00040563"/>
    </source>
</evidence>
<dbReference type="PROSITE" id="PS00678">
    <property type="entry name" value="WD_REPEATS_1"/>
    <property type="match status" value="1"/>
</dbReference>
<reference evidence="8" key="1">
    <citation type="submission" date="2022-11" db="EMBL/GenBank/DDBJ databases">
        <authorList>
            <person name="Scott C."/>
            <person name="Bruce N."/>
        </authorList>
    </citation>
    <scope>NUCLEOTIDE SEQUENCE</scope>
</reference>
<evidence type="ECO:0000256" key="7">
    <source>
        <dbReference type="PROSITE-ProRule" id="PRU00221"/>
    </source>
</evidence>
<dbReference type="InterPro" id="IPR001680">
    <property type="entry name" value="WD40_rpt"/>
</dbReference>
<dbReference type="PANTHER" id="PTHR19854">
    <property type="entry name" value="TRANSDUCIN BETA-LIKE 3"/>
    <property type="match status" value="1"/>
</dbReference>
<keyword evidence="1 7" id="KW-0853">WD repeat</keyword>
<accession>A0A9P1GZC5</accession>
<comment type="function">
    <text evidence="3">Component of the ASTRA complex involved in chromatin remodeling.</text>
</comment>
<organism evidence="8 9">
    <name type="scientific">Parascedosporium putredinis</name>
    <dbReference type="NCBI Taxonomy" id="1442378"/>
    <lineage>
        <taxon>Eukaryota</taxon>
        <taxon>Fungi</taxon>
        <taxon>Dikarya</taxon>
        <taxon>Ascomycota</taxon>
        <taxon>Pezizomycotina</taxon>
        <taxon>Sordariomycetes</taxon>
        <taxon>Hypocreomycetidae</taxon>
        <taxon>Microascales</taxon>
        <taxon>Microascaceae</taxon>
        <taxon>Parascedosporium</taxon>
    </lineage>
</organism>
<evidence type="ECO:0000256" key="5">
    <source>
        <dbReference type="ARBA" id="ARBA00038749"/>
    </source>
</evidence>
<dbReference type="InterPro" id="IPR015943">
    <property type="entry name" value="WD40/YVTN_repeat-like_dom_sf"/>
</dbReference>
<evidence type="ECO:0000256" key="1">
    <source>
        <dbReference type="ARBA" id="ARBA00022574"/>
    </source>
</evidence>
<dbReference type="PANTHER" id="PTHR19854:SF1">
    <property type="entry name" value="GUANINE NUCLEOTIDE-BINDING PROTEIN SUBUNIT BETA-LIKE PROTEIN 1"/>
    <property type="match status" value="1"/>
</dbReference>
<dbReference type="Pfam" id="PF00400">
    <property type="entry name" value="WD40"/>
    <property type="match status" value="3"/>
</dbReference>
<dbReference type="PROSITE" id="PS50294">
    <property type="entry name" value="WD_REPEATS_REGION"/>
    <property type="match status" value="1"/>
</dbReference>
<comment type="caution">
    <text evidence="8">The sequence shown here is derived from an EMBL/GenBank/DDBJ whole genome shotgun (WGS) entry which is preliminary data.</text>
</comment>
<evidence type="ECO:0000313" key="8">
    <source>
        <dbReference type="EMBL" id="CAI4213053.1"/>
    </source>
</evidence>
<gene>
    <name evidence="8" type="ORF">PPNO1_LOCUS2805</name>
</gene>
<dbReference type="Gene3D" id="2.130.10.10">
    <property type="entry name" value="YVTN repeat-like/Quinoprotein amine dehydrogenase"/>
    <property type="match status" value="2"/>
</dbReference>
<name>A0A9P1GZC5_9PEZI</name>
<sequence length="407" mass="44134">MDPPSGVPQPKAILRGHNAQVHAATFIRDNERLVTADAEGYLIVWDLTIMRAKAVWRAHQKTVLGVQEWGPNKLITHGRDHELIVWKFGAQDESSLSQIPPLDSVTDDRPKPWTQHVLPVNSMNFCAFSMASCKAGQSIADSPEVLIAAANPTILEGVDIYHLPSQHRIHTLKPLPSAGMPMAVSLFHLDSSLHLITAYENGAVVLLRANLHAGEWIPLYKSQAHSQPILSFDVSPCFTHFITSGADAIIAKHPIPAANHVRGPQHAQDTPMKTVNTKHAGQQGLRIRSDGSIFATAGWDSKVRVYSAKSLKEVAVLKWHKSGCYVTSFASLHATQAIDASLQPADVSGDAKGTAAVSRTSGDAVTGAQITSPAFFDVKARRINHAKTAHWIAAGSKDGKVSLWDIY</sequence>
<dbReference type="EMBL" id="CALLCH030000007">
    <property type="protein sequence ID" value="CAI4213053.1"/>
    <property type="molecule type" value="Genomic_DNA"/>
</dbReference>
<dbReference type="InterPro" id="IPR019775">
    <property type="entry name" value="WD40_repeat_CS"/>
</dbReference>
<feature type="repeat" description="WD" evidence="7">
    <location>
        <begin position="14"/>
        <end position="47"/>
    </location>
</feature>
<feature type="repeat" description="WD" evidence="7">
    <location>
        <begin position="392"/>
        <end position="407"/>
    </location>
</feature>
<keyword evidence="2" id="KW-0677">Repeat</keyword>
<dbReference type="SUPFAM" id="SSF50978">
    <property type="entry name" value="WD40 repeat-like"/>
    <property type="match status" value="1"/>
</dbReference>
<dbReference type="OrthoDB" id="7668193at2759"/>
<evidence type="ECO:0000256" key="2">
    <source>
        <dbReference type="ARBA" id="ARBA00022737"/>
    </source>
</evidence>